<dbReference type="eggNOG" id="ENOG5033U3G">
    <property type="taxonomic scope" value="Bacteria"/>
</dbReference>
<name>C0XT94_CORLD</name>
<evidence type="ECO:0000313" key="2">
    <source>
        <dbReference type="Proteomes" id="UP000006196"/>
    </source>
</evidence>
<proteinExistence type="predicted"/>
<organism evidence="1 2">
    <name type="scientific">Corynebacterium lipophiloflavum (strain ATCC 700352 / DSM 44291 / CCUG 37336 / JCM 10383 / DMMZ 1944)</name>
    <dbReference type="NCBI Taxonomy" id="525263"/>
    <lineage>
        <taxon>Bacteria</taxon>
        <taxon>Bacillati</taxon>
        <taxon>Actinomycetota</taxon>
        <taxon>Actinomycetes</taxon>
        <taxon>Mycobacteriales</taxon>
        <taxon>Corynebacteriaceae</taxon>
        <taxon>Corynebacterium</taxon>
    </lineage>
</organism>
<evidence type="ECO:0000313" key="1">
    <source>
        <dbReference type="EMBL" id="EEI16537.1"/>
    </source>
</evidence>
<keyword evidence="2" id="KW-1185">Reference proteome</keyword>
<dbReference type="AlphaFoldDB" id="C0XT94"/>
<reference evidence="1" key="1">
    <citation type="submission" date="2009-01" db="EMBL/GenBank/DDBJ databases">
        <authorList>
            <person name="Qin X."/>
            <person name="Bachman B."/>
            <person name="Battles P."/>
            <person name="Bell A."/>
            <person name="Bess C."/>
            <person name="Bickham C."/>
            <person name="Chaboub L."/>
            <person name="Chen D."/>
            <person name="Coyle M."/>
            <person name="Deiros D.R."/>
            <person name="Dinh H."/>
            <person name="Forbes L."/>
            <person name="Fowler G."/>
            <person name="Francisco L."/>
            <person name="Fu Q."/>
            <person name="Gubbala S."/>
            <person name="Hale W."/>
            <person name="Han Y."/>
            <person name="Hemphill L."/>
            <person name="Highlander S.K."/>
            <person name="Hirani K."/>
            <person name="Hogues M."/>
            <person name="Jackson L."/>
            <person name="Jakkamsetti A."/>
            <person name="Javaid M."/>
            <person name="Jiang H."/>
            <person name="Korchina V."/>
            <person name="Kovar C."/>
            <person name="Lara F."/>
            <person name="Lee S."/>
            <person name="Mata R."/>
            <person name="Mathew T."/>
            <person name="Moen C."/>
            <person name="Morales K."/>
            <person name="Munidasa M."/>
            <person name="Nazareth L."/>
            <person name="Ngo R."/>
            <person name="Nguyen L."/>
            <person name="Okwuonu G."/>
            <person name="Ongeri F."/>
            <person name="Patil S."/>
            <person name="Petrosino J."/>
            <person name="Pham C."/>
            <person name="Pham P."/>
            <person name="Pu L.-L."/>
            <person name="Puazo M."/>
            <person name="Raj R."/>
            <person name="Reid J."/>
            <person name="Rouhana J."/>
            <person name="Saada N."/>
            <person name="Shang Y."/>
            <person name="Simmons D."/>
            <person name="Thornton R."/>
            <person name="Warren J."/>
            <person name="Weissenberger G."/>
            <person name="Zhang J."/>
            <person name="Zhang L."/>
            <person name="Zhou C."/>
            <person name="Zhu D."/>
            <person name="Muzny D."/>
            <person name="Worley K."/>
            <person name="Gibbs R."/>
        </authorList>
    </citation>
    <scope>NUCLEOTIDE SEQUENCE [LARGE SCALE GENOMIC DNA]</scope>
    <source>
        <strain evidence="1">DSM 44291</strain>
    </source>
</reference>
<dbReference type="HOGENOM" id="CLU_701535_0_0_11"/>
<sequence>MGKKPGRPSRHTRRKQQRLDRGFTLTVGAAPTSRSASGAVALHNELRLVRSSLLYADRVDLIAPAASLLWTFAPLRGLDPDDVWETVADLPPEALQRLGVEESAVPLPVFRQMMRSLGKRSAMNPERVEGERLWRPAIQEILRDVEETFGGAEAPELELALDTGDVRLLDTGKQLEDPVDQQVAGFRHRIAEALDNPSGTVLFDQLTTSIVREDDSLREKFSPVGRDRSRRAATGTGLVEWLPVFPDAPMSSILEAREELADGRAKYRASVKALAAELQSSALDDALPSDIEELWRDEVRPTLVDLRKTVKGSRIAKETGLRLATEGYGIPTIAVTLTSLSSVADLLPTAAAAMAASLRIAAAGAREAVEARAAKKKHELVYLLDLNKKLGNFGLD</sequence>
<comment type="caution">
    <text evidence="1">The sequence shown here is derived from an EMBL/GenBank/DDBJ whole genome shotgun (WGS) entry which is preliminary data.</text>
</comment>
<accession>C0XT94</accession>
<dbReference type="EMBL" id="ACHJ01000135">
    <property type="protein sequence ID" value="EEI16537.1"/>
    <property type="molecule type" value="Genomic_DNA"/>
</dbReference>
<dbReference type="OrthoDB" id="4407240at2"/>
<gene>
    <name evidence="1" type="ORF">HMPREF0298_1664</name>
</gene>
<dbReference type="Proteomes" id="UP000006196">
    <property type="component" value="Unassembled WGS sequence"/>
</dbReference>
<protein>
    <submittedName>
        <fullName evidence="1">Uncharacterized protein</fullName>
    </submittedName>
</protein>